<name>A0A6A6CYF7_ZASCE</name>
<dbReference type="RefSeq" id="XP_033672119.1">
    <property type="nucleotide sequence ID" value="XM_033811601.1"/>
</dbReference>
<feature type="region of interest" description="Disordered" evidence="1">
    <location>
        <begin position="169"/>
        <end position="213"/>
    </location>
</feature>
<dbReference type="Proteomes" id="UP000799537">
    <property type="component" value="Unassembled WGS sequence"/>
</dbReference>
<evidence type="ECO:0000313" key="3">
    <source>
        <dbReference type="Proteomes" id="UP000799537"/>
    </source>
</evidence>
<reference evidence="2" key="1">
    <citation type="journal article" date="2020" name="Stud. Mycol.">
        <title>101 Dothideomycetes genomes: a test case for predicting lifestyles and emergence of pathogens.</title>
        <authorList>
            <person name="Haridas S."/>
            <person name="Albert R."/>
            <person name="Binder M."/>
            <person name="Bloem J."/>
            <person name="Labutti K."/>
            <person name="Salamov A."/>
            <person name="Andreopoulos B."/>
            <person name="Baker S."/>
            <person name="Barry K."/>
            <person name="Bills G."/>
            <person name="Bluhm B."/>
            <person name="Cannon C."/>
            <person name="Castanera R."/>
            <person name="Culley D."/>
            <person name="Daum C."/>
            <person name="Ezra D."/>
            <person name="Gonzalez J."/>
            <person name="Henrissat B."/>
            <person name="Kuo A."/>
            <person name="Liang C."/>
            <person name="Lipzen A."/>
            <person name="Lutzoni F."/>
            <person name="Magnuson J."/>
            <person name="Mondo S."/>
            <person name="Nolan M."/>
            <person name="Ohm R."/>
            <person name="Pangilinan J."/>
            <person name="Park H.-J."/>
            <person name="Ramirez L."/>
            <person name="Alfaro M."/>
            <person name="Sun H."/>
            <person name="Tritt A."/>
            <person name="Yoshinaga Y."/>
            <person name="Zwiers L.-H."/>
            <person name="Turgeon B."/>
            <person name="Goodwin S."/>
            <person name="Spatafora J."/>
            <person name="Crous P."/>
            <person name="Grigoriev I."/>
        </authorList>
    </citation>
    <scope>NUCLEOTIDE SEQUENCE</scope>
    <source>
        <strain evidence="2">ATCC 36951</strain>
    </source>
</reference>
<gene>
    <name evidence="2" type="ORF">M409DRAFT_50696</name>
</gene>
<organism evidence="2 3">
    <name type="scientific">Zasmidium cellare ATCC 36951</name>
    <dbReference type="NCBI Taxonomy" id="1080233"/>
    <lineage>
        <taxon>Eukaryota</taxon>
        <taxon>Fungi</taxon>
        <taxon>Dikarya</taxon>
        <taxon>Ascomycota</taxon>
        <taxon>Pezizomycotina</taxon>
        <taxon>Dothideomycetes</taxon>
        <taxon>Dothideomycetidae</taxon>
        <taxon>Mycosphaerellales</taxon>
        <taxon>Mycosphaerellaceae</taxon>
        <taxon>Zasmidium</taxon>
    </lineage>
</organism>
<evidence type="ECO:0000256" key="1">
    <source>
        <dbReference type="SAM" id="MobiDB-lite"/>
    </source>
</evidence>
<dbReference type="GeneID" id="54564873"/>
<dbReference type="AlphaFoldDB" id="A0A6A6CYF7"/>
<accession>A0A6A6CYF7</accession>
<feature type="region of interest" description="Disordered" evidence="1">
    <location>
        <begin position="1"/>
        <end position="22"/>
    </location>
</feature>
<feature type="compositionally biased region" description="Basic and acidic residues" evidence="1">
    <location>
        <begin position="175"/>
        <end position="189"/>
    </location>
</feature>
<sequence>MALQTPTLPSHHGPFPKNSPSLSLLLPQKPTARYAHNAHSTDPAHTTAIREALQRSHDLVQCFNDRNFALGKTYASPRFKARHNNLAVELNREQHFAAYEMMLTMNPSWKMEIIGEHAEVDLIRGQAYVWFFVKIFGDVEGVTRDSLGLLHWEREKDGRRSLPFGWSDYSYGPEDGPRREAQRLARNKTEQVSLPQHRSPRAALQTHKVERAS</sequence>
<dbReference type="OrthoDB" id="10454582at2759"/>
<proteinExistence type="predicted"/>
<protein>
    <recommendedName>
        <fullName evidence="4">SnoaL-like domain-containing protein</fullName>
    </recommendedName>
</protein>
<dbReference type="EMBL" id="ML993583">
    <property type="protein sequence ID" value="KAF2171230.1"/>
    <property type="molecule type" value="Genomic_DNA"/>
</dbReference>
<evidence type="ECO:0008006" key="4">
    <source>
        <dbReference type="Google" id="ProtNLM"/>
    </source>
</evidence>
<keyword evidence="3" id="KW-1185">Reference proteome</keyword>
<evidence type="ECO:0000313" key="2">
    <source>
        <dbReference type="EMBL" id="KAF2171230.1"/>
    </source>
</evidence>